<evidence type="ECO:0000313" key="4">
    <source>
        <dbReference type="Proteomes" id="UP001164929"/>
    </source>
</evidence>
<dbReference type="EMBL" id="JAQIZT010000006">
    <property type="protein sequence ID" value="KAJ6995399.1"/>
    <property type="molecule type" value="Genomic_DNA"/>
</dbReference>
<protein>
    <submittedName>
        <fullName evidence="3">Protein arginine N-methyltransferase 1.5 isoform X1</fullName>
    </submittedName>
</protein>
<dbReference type="Gene3D" id="3.20.20.150">
    <property type="entry name" value="Divalent-metal-dependent TIM barrel enzymes"/>
    <property type="match status" value="1"/>
</dbReference>
<sequence>MAGAQDGEWSGVETEGKRLGWMAQRLQYKKATPYSLAVAVAVLVKSRRRRRRGKMPLGERAGFEKSQSRYRGVETEFNDNVPQLLNFNLSTGAFDFVVAILMNPSYRPSLLEEDGVLPFAASDLVLSPSPWSSHVVGKNSSWIDLDSEDETLRMDSETTLKQEIAWANHLSIQVWYEWCVTSPDPSAIHNSSGRSYWVGL</sequence>
<dbReference type="InterPro" id="IPR035247">
    <property type="entry name" value="PRMT5_TIM"/>
</dbReference>
<keyword evidence="1" id="KW-0949">S-adenosyl-L-methionine</keyword>
<dbReference type="GO" id="GO:0005829">
    <property type="term" value="C:cytosol"/>
    <property type="evidence" value="ECO:0007669"/>
    <property type="project" value="TreeGrafter"/>
</dbReference>
<feature type="domain" description="PRMT5 TIM barrel" evidence="2">
    <location>
        <begin position="94"/>
        <end position="173"/>
    </location>
</feature>
<evidence type="ECO:0000313" key="3">
    <source>
        <dbReference type="EMBL" id="KAJ6995399.1"/>
    </source>
</evidence>
<organism evidence="3 4">
    <name type="scientific">Populus alba x Populus x berolinensis</name>
    <dbReference type="NCBI Taxonomy" id="444605"/>
    <lineage>
        <taxon>Eukaryota</taxon>
        <taxon>Viridiplantae</taxon>
        <taxon>Streptophyta</taxon>
        <taxon>Embryophyta</taxon>
        <taxon>Tracheophyta</taxon>
        <taxon>Spermatophyta</taxon>
        <taxon>Magnoliopsida</taxon>
        <taxon>eudicotyledons</taxon>
        <taxon>Gunneridae</taxon>
        <taxon>Pentapetalae</taxon>
        <taxon>rosids</taxon>
        <taxon>fabids</taxon>
        <taxon>Malpighiales</taxon>
        <taxon>Salicaceae</taxon>
        <taxon>Saliceae</taxon>
        <taxon>Populus</taxon>
    </lineage>
</organism>
<name>A0AAD6QRV8_9ROSI</name>
<dbReference type="Pfam" id="PF17285">
    <property type="entry name" value="PRMT5_TIM"/>
    <property type="match status" value="1"/>
</dbReference>
<accession>A0AAD6QRV8</accession>
<dbReference type="PANTHER" id="PTHR10738">
    <property type="entry name" value="PROTEIN ARGININE N-METHYLTRANSFERASE 5"/>
    <property type="match status" value="1"/>
</dbReference>
<reference evidence="3" key="1">
    <citation type="journal article" date="2023" name="Mol. Ecol. Resour.">
        <title>Chromosome-level genome assembly of a triploid poplar Populus alba 'Berolinensis'.</title>
        <authorList>
            <person name="Chen S."/>
            <person name="Yu Y."/>
            <person name="Wang X."/>
            <person name="Wang S."/>
            <person name="Zhang T."/>
            <person name="Zhou Y."/>
            <person name="He R."/>
            <person name="Meng N."/>
            <person name="Wang Y."/>
            <person name="Liu W."/>
            <person name="Liu Z."/>
            <person name="Liu J."/>
            <person name="Guo Q."/>
            <person name="Huang H."/>
            <person name="Sederoff R.R."/>
            <person name="Wang G."/>
            <person name="Qu G."/>
            <person name="Chen S."/>
        </authorList>
    </citation>
    <scope>NUCLEOTIDE SEQUENCE</scope>
    <source>
        <strain evidence="3">SC-2020</strain>
    </source>
</reference>
<evidence type="ECO:0000256" key="1">
    <source>
        <dbReference type="ARBA" id="ARBA00022691"/>
    </source>
</evidence>
<evidence type="ECO:0000259" key="2">
    <source>
        <dbReference type="Pfam" id="PF17285"/>
    </source>
</evidence>
<keyword evidence="4" id="KW-1185">Reference proteome</keyword>
<dbReference type="AlphaFoldDB" id="A0AAD6QRV8"/>
<dbReference type="GO" id="GO:0006355">
    <property type="term" value="P:regulation of DNA-templated transcription"/>
    <property type="evidence" value="ECO:0007669"/>
    <property type="project" value="TreeGrafter"/>
</dbReference>
<dbReference type="InterPro" id="IPR025799">
    <property type="entry name" value="Arg_MeTrfase"/>
</dbReference>
<dbReference type="GO" id="GO:0005634">
    <property type="term" value="C:nucleus"/>
    <property type="evidence" value="ECO:0007669"/>
    <property type="project" value="TreeGrafter"/>
</dbReference>
<gene>
    <name evidence="3" type="ORF">NC653_018002</name>
</gene>
<dbReference type="PANTHER" id="PTHR10738:SF0">
    <property type="entry name" value="PROTEIN ARGININE N-METHYLTRANSFERASE 5"/>
    <property type="match status" value="1"/>
</dbReference>
<proteinExistence type="predicted"/>
<dbReference type="Proteomes" id="UP001164929">
    <property type="component" value="Chromosome 6"/>
</dbReference>
<comment type="caution">
    <text evidence="3">The sequence shown here is derived from an EMBL/GenBank/DDBJ whole genome shotgun (WGS) entry which is preliminary data.</text>
</comment>
<dbReference type="GO" id="GO:0016274">
    <property type="term" value="F:protein-arginine N-methyltransferase activity"/>
    <property type="evidence" value="ECO:0007669"/>
    <property type="project" value="InterPro"/>
</dbReference>